<dbReference type="EMBL" id="JAGMVJ010000002">
    <property type="protein sequence ID" value="KAH7093661.1"/>
    <property type="molecule type" value="Genomic_DNA"/>
</dbReference>
<dbReference type="PANTHER" id="PTHR43248">
    <property type="entry name" value="2-SUCCINYL-6-HYDROXY-2,4-CYCLOHEXADIENE-1-CARBOXYLATE SYNTHASE"/>
    <property type="match status" value="1"/>
</dbReference>
<feature type="domain" description="Peptidase S33 tripeptidyl aminopeptidase-like C-terminal" evidence="4">
    <location>
        <begin position="459"/>
        <end position="531"/>
    </location>
</feature>
<evidence type="ECO:0000259" key="3">
    <source>
        <dbReference type="Pfam" id="PF00561"/>
    </source>
</evidence>
<accession>A0A8K0W301</accession>
<evidence type="ECO:0000313" key="6">
    <source>
        <dbReference type="Proteomes" id="UP000813461"/>
    </source>
</evidence>
<feature type="domain" description="AB hydrolase-1" evidence="3">
    <location>
        <begin position="94"/>
        <end position="279"/>
    </location>
</feature>
<evidence type="ECO:0000256" key="1">
    <source>
        <dbReference type="ARBA" id="ARBA00010088"/>
    </source>
</evidence>
<dbReference type="InterPro" id="IPR029058">
    <property type="entry name" value="AB_hydrolase_fold"/>
</dbReference>
<reference evidence="5" key="1">
    <citation type="journal article" date="2021" name="Nat. Commun.">
        <title>Genetic determinants of endophytism in the Arabidopsis root mycobiome.</title>
        <authorList>
            <person name="Mesny F."/>
            <person name="Miyauchi S."/>
            <person name="Thiergart T."/>
            <person name="Pickel B."/>
            <person name="Atanasova L."/>
            <person name="Karlsson M."/>
            <person name="Huettel B."/>
            <person name="Barry K.W."/>
            <person name="Haridas S."/>
            <person name="Chen C."/>
            <person name="Bauer D."/>
            <person name="Andreopoulos W."/>
            <person name="Pangilinan J."/>
            <person name="LaButti K."/>
            <person name="Riley R."/>
            <person name="Lipzen A."/>
            <person name="Clum A."/>
            <person name="Drula E."/>
            <person name="Henrissat B."/>
            <person name="Kohler A."/>
            <person name="Grigoriev I.V."/>
            <person name="Martin F.M."/>
            <person name="Hacquard S."/>
        </authorList>
    </citation>
    <scope>NUCLEOTIDE SEQUENCE</scope>
    <source>
        <strain evidence="5">MPI-SDFR-AT-0120</strain>
    </source>
</reference>
<dbReference type="PANTHER" id="PTHR43248:SF25">
    <property type="entry name" value="AB HYDROLASE-1 DOMAIN-CONTAINING PROTEIN-RELATED"/>
    <property type="match status" value="1"/>
</dbReference>
<proteinExistence type="inferred from homology"/>
<name>A0A8K0W301_9PLEO</name>
<dbReference type="Gene3D" id="3.40.50.1820">
    <property type="entry name" value="alpha/beta hydrolase"/>
    <property type="match status" value="1"/>
</dbReference>
<dbReference type="InterPro" id="IPR013595">
    <property type="entry name" value="Pept_S33_TAP-like_C"/>
</dbReference>
<dbReference type="Pfam" id="PF00561">
    <property type="entry name" value="Abhydrolase_1"/>
    <property type="match status" value="1"/>
</dbReference>
<comment type="similarity">
    <text evidence="1">Belongs to the peptidase S33 family.</text>
</comment>
<dbReference type="InterPro" id="IPR000073">
    <property type="entry name" value="AB_hydrolase_1"/>
</dbReference>
<dbReference type="Proteomes" id="UP000813461">
    <property type="component" value="Unassembled WGS sequence"/>
</dbReference>
<dbReference type="GO" id="GO:0016787">
    <property type="term" value="F:hydrolase activity"/>
    <property type="evidence" value="ECO:0007669"/>
    <property type="project" value="UniProtKB-KW"/>
</dbReference>
<evidence type="ECO:0000259" key="4">
    <source>
        <dbReference type="Pfam" id="PF08386"/>
    </source>
</evidence>
<comment type="caution">
    <text evidence="5">The sequence shown here is derived from an EMBL/GenBank/DDBJ whole genome shotgun (WGS) entry which is preliminary data.</text>
</comment>
<protein>
    <submittedName>
        <fullName evidence="5">TAP-like protein-domain-containing protein</fullName>
    </submittedName>
</protein>
<evidence type="ECO:0000256" key="2">
    <source>
        <dbReference type="ARBA" id="ARBA00022801"/>
    </source>
</evidence>
<organism evidence="5 6">
    <name type="scientific">Paraphoma chrysanthemicola</name>
    <dbReference type="NCBI Taxonomy" id="798071"/>
    <lineage>
        <taxon>Eukaryota</taxon>
        <taxon>Fungi</taxon>
        <taxon>Dikarya</taxon>
        <taxon>Ascomycota</taxon>
        <taxon>Pezizomycotina</taxon>
        <taxon>Dothideomycetes</taxon>
        <taxon>Pleosporomycetidae</taxon>
        <taxon>Pleosporales</taxon>
        <taxon>Pleosporineae</taxon>
        <taxon>Phaeosphaeriaceae</taxon>
        <taxon>Paraphoma</taxon>
    </lineage>
</organism>
<sequence>MHPISYAAVAGLFASANALPTSDSTIRARDIGKAGRISNFADIPSSADLRWTPCYNRFHCANLEVPLDYENKAAGTTVVAWIRQEAANSSAIDLLFNPGGPGGSGIDYILSGGGDGIIKGTGGKYNVVSFDPRGVNASGIDLTCFPGHPEARDAFAASSGTYSTDQEKYAEAVAYGRWCTAANNKTTVRYAGTVAVVQDMIHYTELQAALNGKKPEDALIWYYGVSYGTVIGQTLAALYPNRLGRVILDANVNGQDHYDGVTDTAVEDADDGMLYFFKVCYEAGPKKCAFAGKSGSAKDIEKRFNDLLAKLEKNPLQSIDPKFGGPSIITKDRLLQILFGALYAPSYYFKDVASALDALETGNATKYLNIEAAATPDNNPGPFNYTINAQGEVLSLVTAIDAAGRYPIDSVDDYVKAVDEIEKTSQWFGEGYAGLNPLINAGMEIIPPKSQLFAGFKKTKTRVPVLFVNTNADPITPLSSAKHMSTFFEGSAVLIQNSGGHSYTNVPSKCTIGHVRSYLETGKVPKDGTVCETDGKPLVDDLSSLSRRGLGMMVSRR</sequence>
<dbReference type="InterPro" id="IPR051601">
    <property type="entry name" value="Serine_prot/Carboxylest_S33"/>
</dbReference>
<evidence type="ECO:0000313" key="5">
    <source>
        <dbReference type="EMBL" id="KAH7093661.1"/>
    </source>
</evidence>
<keyword evidence="6" id="KW-1185">Reference proteome</keyword>
<dbReference type="OrthoDB" id="425534at2759"/>
<dbReference type="AlphaFoldDB" id="A0A8K0W301"/>
<dbReference type="SUPFAM" id="SSF53474">
    <property type="entry name" value="alpha/beta-Hydrolases"/>
    <property type="match status" value="1"/>
</dbReference>
<keyword evidence="2" id="KW-0378">Hydrolase</keyword>
<gene>
    <name evidence="5" type="ORF">FB567DRAFT_432959</name>
</gene>
<dbReference type="Pfam" id="PF08386">
    <property type="entry name" value="Abhydrolase_4"/>
    <property type="match status" value="1"/>
</dbReference>